<dbReference type="InterPro" id="IPR018520">
    <property type="entry name" value="UPP_synth-like_CS"/>
</dbReference>
<accession>A0A1H5YMG9</accession>
<feature type="binding site" evidence="2">
    <location>
        <begin position="214"/>
        <end position="216"/>
    </location>
    <ligand>
        <name>substrate</name>
    </ligand>
</feature>
<evidence type="ECO:0000313" key="4">
    <source>
        <dbReference type="Proteomes" id="UP000236738"/>
    </source>
</evidence>
<sequence length="267" mass="30884">MALLILLEDHHVIVNSKSMTLAKDQINLENIPQHVAIIMDGNGRWAKSRGEERTFGHKNAIDAVRNAINACNEINIPYLTLYTFSSENWNRPDKEVNTLMNLLSETLLLEAEEIHNKGLRMHVIGDVDLLPDLVRDQLYSLAEITKDNKKGNLILALSYGSQKEMLKAVKEISQKVKDGKLEVEDITEKCFENHLYTKNFPPVDLLIRTSGEVRISNFLLWQIAYAELQFLDVLWPDFTKEHFFQCILDYQIKERRYGKTSEQLRIN</sequence>
<name>A0A1H5YMG9_9FLAO</name>
<dbReference type="FunFam" id="3.40.1180.10:FF:000001">
    <property type="entry name" value="(2E,6E)-farnesyl-diphosphate-specific ditrans,polycis-undecaprenyl-diphosphate synthase"/>
    <property type="match status" value="1"/>
</dbReference>
<dbReference type="NCBIfam" id="NF011405">
    <property type="entry name" value="PRK14830.1"/>
    <property type="match status" value="1"/>
</dbReference>
<evidence type="ECO:0000256" key="1">
    <source>
        <dbReference type="ARBA" id="ARBA00022679"/>
    </source>
</evidence>
<dbReference type="PROSITE" id="PS01066">
    <property type="entry name" value="UPP_SYNTHASE"/>
    <property type="match status" value="1"/>
</dbReference>
<dbReference type="Pfam" id="PF01255">
    <property type="entry name" value="Prenyltransf"/>
    <property type="match status" value="1"/>
</dbReference>
<keyword evidence="4" id="KW-1185">Reference proteome</keyword>
<dbReference type="AlphaFoldDB" id="A0A1H5YMG9"/>
<feature type="binding site" evidence="2">
    <location>
        <position position="45"/>
    </location>
    <ligand>
        <name>substrate</name>
    </ligand>
</feature>
<proteinExistence type="inferred from homology"/>
<dbReference type="HAMAP" id="MF_01139">
    <property type="entry name" value="ISPT"/>
    <property type="match status" value="1"/>
</dbReference>
<feature type="binding site" evidence="2">
    <location>
        <begin position="85"/>
        <end position="87"/>
    </location>
    <ligand>
        <name>substrate</name>
    </ligand>
</feature>
<comment type="similarity">
    <text evidence="2">Belongs to the UPP synthase family.</text>
</comment>
<feature type="active site" description="Proton acceptor" evidence="2">
    <location>
        <position position="88"/>
    </location>
</feature>
<protein>
    <recommendedName>
        <fullName evidence="2">Isoprenyl transferase</fullName>
        <ecNumber evidence="2">2.5.1.-</ecNumber>
    </recommendedName>
</protein>
<dbReference type="GO" id="GO:0045547">
    <property type="term" value="F:ditrans,polycis-polyprenyl diphosphate synthase [(2E,6E)-farnesyl diphosphate specific] activity"/>
    <property type="evidence" value="ECO:0007669"/>
    <property type="project" value="TreeGrafter"/>
</dbReference>
<feature type="binding site" evidence="2">
    <location>
        <position position="57"/>
    </location>
    <ligand>
        <name>substrate</name>
    </ligand>
</feature>
<dbReference type="EC" id="2.5.1.-" evidence="2"/>
<keyword evidence="1 2" id="KW-0808">Transferase</keyword>
<feature type="binding site" evidence="2">
    <location>
        <position position="53"/>
    </location>
    <ligand>
        <name>substrate</name>
    </ligand>
</feature>
<feature type="binding site" evidence="2">
    <location>
        <begin position="41"/>
        <end position="44"/>
    </location>
    <ligand>
        <name>substrate</name>
    </ligand>
</feature>
<dbReference type="PANTHER" id="PTHR10291">
    <property type="entry name" value="DEHYDRODOLICHYL DIPHOSPHATE SYNTHASE FAMILY MEMBER"/>
    <property type="match status" value="1"/>
</dbReference>
<dbReference type="PANTHER" id="PTHR10291:SF0">
    <property type="entry name" value="DEHYDRODOLICHYL DIPHOSPHATE SYNTHASE 2"/>
    <property type="match status" value="1"/>
</dbReference>
<feature type="binding site" evidence="2">
    <location>
        <position position="40"/>
    </location>
    <ligand>
        <name>Mg(2+)</name>
        <dbReference type="ChEBI" id="CHEBI:18420"/>
    </ligand>
</feature>
<dbReference type="NCBIfam" id="TIGR00055">
    <property type="entry name" value="uppS"/>
    <property type="match status" value="1"/>
</dbReference>
<dbReference type="CDD" id="cd00475">
    <property type="entry name" value="Cis_IPPS"/>
    <property type="match status" value="1"/>
</dbReference>
<organism evidence="3 4">
    <name type="scientific">Halpernia humi</name>
    <dbReference type="NCBI Taxonomy" id="493375"/>
    <lineage>
        <taxon>Bacteria</taxon>
        <taxon>Pseudomonadati</taxon>
        <taxon>Bacteroidota</taxon>
        <taxon>Flavobacteriia</taxon>
        <taxon>Flavobacteriales</taxon>
        <taxon>Weeksellaceae</taxon>
        <taxon>Chryseobacterium group</taxon>
        <taxon>Halpernia</taxon>
    </lineage>
</organism>
<reference evidence="4" key="1">
    <citation type="submission" date="2016-10" db="EMBL/GenBank/DDBJ databases">
        <authorList>
            <person name="Varghese N."/>
            <person name="Submissions S."/>
        </authorList>
    </citation>
    <scope>NUCLEOTIDE SEQUENCE [LARGE SCALE GENOMIC DNA]</scope>
    <source>
        <strain evidence="4">DSM 21580</strain>
    </source>
</reference>
<evidence type="ECO:0000313" key="3">
    <source>
        <dbReference type="EMBL" id="SEG24775.1"/>
    </source>
</evidence>
<keyword evidence="2" id="KW-0479">Metal-binding</keyword>
<dbReference type="GO" id="GO:0000287">
    <property type="term" value="F:magnesium ion binding"/>
    <property type="evidence" value="ECO:0007669"/>
    <property type="project" value="UniProtKB-UniRule"/>
</dbReference>
<comment type="subunit">
    <text evidence="2">Homodimer.</text>
</comment>
<feature type="binding site" evidence="2">
    <location>
        <position position="89"/>
    </location>
    <ligand>
        <name>substrate</name>
    </ligand>
</feature>
<dbReference type="Gene3D" id="3.40.1180.10">
    <property type="entry name" value="Decaprenyl diphosphate synthase-like"/>
    <property type="match status" value="1"/>
</dbReference>
<keyword evidence="2" id="KW-0460">Magnesium</keyword>
<dbReference type="InterPro" id="IPR036424">
    <property type="entry name" value="UPP_synth-like_sf"/>
</dbReference>
<gene>
    <name evidence="3" type="ORF">SAMN05421847_1773</name>
</gene>
<dbReference type="Proteomes" id="UP000236738">
    <property type="component" value="Unassembled WGS sequence"/>
</dbReference>
<feature type="binding site" evidence="2">
    <location>
        <position position="227"/>
    </location>
    <ligand>
        <name>Mg(2+)</name>
        <dbReference type="ChEBI" id="CHEBI:18420"/>
    </ligand>
</feature>
<feature type="binding site" evidence="2">
    <location>
        <position position="91"/>
    </location>
    <ligand>
        <name>substrate</name>
    </ligand>
</feature>
<dbReference type="GO" id="GO:0016094">
    <property type="term" value="P:polyprenol biosynthetic process"/>
    <property type="evidence" value="ECO:0007669"/>
    <property type="project" value="TreeGrafter"/>
</dbReference>
<comment type="function">
    <text evidence="2">Catalyzes the condensation of isopentenyl diphosphate (IPP) with allylic pyrophosphates generating different type of terpenoids.</text>
</comment>
<feature type="active site" evidence="2">
    <location>
        <position position="40"/>
    </location>
</feature>
<feature type="binding site" evidence="2">
    <location>
        <position position="208"/>
    </location>
    <ligand>
        <name>substrate</name>
    </ligand>
</feature>
<comment type="cofactor">
    <cofactor evidence="2">
        <name>Mg(2+)</name>
        <dbReference type="ChEBI" id="CHEBI:18420"/>
    </cofactor>
    <text evidence="2">Binds 2 magnesium ions per subunit.</text>
</comment>
<dbReference type="SUPFAM" id="SSF64005">
    <property type="entry name" value="Undecaprenyl diphosphate synthase"/>
    <property type="match status" value="1"/>
</dbReference>
<evidence type="ECO:0000256" key="2">
    <source>
        <dbReference type="HAMAP-Rule" id="MF_01139"/>
    </source>
</evidence>
<dbReference type="EMBL" id="FNUS01000004">
    <property type="protein sequence ID" value="SEG24775.1"/>
    <property type="molecule type" value="Genomic_DNA"/>
</dbReference>
<dbReference type="InterPro" id="IPR001441">
    <property type="entry name" value="UPP_synth-like"/>
</dbReference>